<dbReference type="InterPro" id="IPR011006">
    <property type="entry name" value="CheY-like_superfamily"/>
</dbReference>
<evidence type="ECO:0000256" key="2">
    <source>
        <dbReference type="ARBA" id="ARBA00004651"/>
    </source>
</evidence>
<keyword evidence="11" id="KW-1133">Transmembrane helix</keyword>
<evidence type="ECO:0000256" key="14">
    <source>
        <dbReference type="ARBA" id="ARBA00064003"/>
    </source>
</evidence>
<dbReference type="FunFam" id="1.10.287.130:FF:000002">
    <property type="entry name" value="Two-component osmosensing histidine kinase"/>
    <property type="match status" value="1"/>
</dbReference>
<dbReference type="InterPro" id="IPR005467">
    <property type="entry name" value="His_kinase_dom"/>
</dbReference>
<dbReference type="PROSITE" id="PS50110">
    <property type="entry name" value="RESPONSE_REGULATORY"/>
    <property type="match status" value="1"/>
</dbReference>
<dbReference type="Gene3D" id="1.10.287.130">
    <property type="match status" value="1"/>
</dbReference>
<evidence type="ECO:0000313" key="24">
    <source>
        <dbReference type="Proteomes" id="UP000059542"/>
    </source>
</evidence>
<evidence type="ECO:0000259" key="22">
    <source>
        <dbReference type="PROSITE" id="PS50894"/>
    </source>
</evidence>
<keyword evidence="13" id="KW-0472">Membrane</keyword>
<keyword evidence="24" id="KW-1185">Reference proteome</keyword>
<dbReference type="CDD" id="cd00082">
    <property type="entry name" value="HisKA"/>
    <property type="match status" value="1"/>
</dbReference>
<feature type="region of interest" description="Disordered" evidence="18">
    <location>
        <begin position="790"/>
        <end position="832"/>
    </location>
</feature>
<dbReference type="Pfam" id="PF00512">
    <property type="entry name" value="HisKA"/>
    <property type="match status" value="1"/>
</dbReference>
<dbReference type="Proteomes" id="UP000059542">
    <property type="component" value="Chromosome"/>
</dbReference>
<name>A0A0U3SFH6_9BACT</name>
<feature type="modified residue" description="Phosphohistidine" evidence="16">
    <location>
        <position position="885"/>
    </location>
</feature>
<dbReference type="InterPro" id="IPR000700">
    <property type="entry name" value="PAS-assoc_C"/>
</dbReference>
<dbReference type="Gene3D" id="3.30.565.10">
    <property type="entry name" value="Histidine kinase-like ATPase, C-terminal domain"/>
    <property type="match status" value="1"/>
</dbReference>
<dbReference type="SUPFAM" id="SSF47384">
    <property type="entry name" value="Homodimeric domain of signal transducing histidine kinase"/>
    <property type="match status" value="1"/>
</dbReference>
<evidence type="ECO:0000256" key="17">
    <source>
        <dbReference type="PROSITE-ProRule" id="PRU00169"/>
    </source>
</evidence>
<dbReference type="GO" id="GO:0005886">
    <property type="term" value="C:plasma membrane"/>
    <property type="evidence" value="ECO:0007669"/>
    <property type="project" value="UniProtKB-SubCell"/>
</dbReference>
<dbReference type="CDD" id="cd16922">
    <property type="entry name" value="HATPase_EvgS-ArcB-TorS-like"/>
    <property type="match status" value="1"/>
</dbReference>
<dbReference type="Gene3D" id="3.40.50.2300">
    <property type="match status" value="1"/>
</dbReference>
<dbReference type="InterPro" id="IPR004358">
    <property type="entry name" value="Sig_transdc_His_kin-like_C"/>
</dbReference>
<feature type="domain" description="Histidine kinase" evidence="19">
    <location>
        <begin position="417"/>
        <end position="641"/>
    </location>
</feature>
<evidence type="ECO:0000259" key="21">
    <source>
        <dbReference type="PROSITE" id="PS50113"/>
    </source>
</evidence>
<dbReference type="FunFam" id="3.30.565.10:FF:000010">
    <property type="entry name" value="Sensor histidine kinase RcsC"/>
    <property type="match status" value="1"/>
</dbReference>
<evidence type="ECO:0000256" key="12">
    <source>
        <dbReference type="ARBA" id="ARBA00023012"/>
    </source>
</evidence>
<evidence type="ECO:0000256" key="16">
    <source>
        <dbReference type="PROSITE-ProRule" id="PRU00110"/>
    </source>
</evidence>
<feature type="compositionally biased region" description="Low complexity" evidence="18">
    <location>
        <begin position="815"/>
        <end position="824"/>
    </location>
</feature>
<dbReference type="Gene3D" id="1.20.120.160">
    <property type="entry name" value="HPT domain"/>
    <property type="match status" value="1"/>
</dbReference>
<evidence type="ECO:0000256" key="6">
    <source>
        <dbReference type="ARBA" id="ARBA00022679"/>
    </source>
</evidence>
<dbReference type="SMART" id="SM00448">
    <property type="entry name" value="REC"/>
    <property type="match status" value="1"/>
</dbReference>
<dbReference type="InterPro" id="IPR036890">
    <property type="entry name" value="HATPase_C_sf"/>
</dbReference>
<organism evidence="23 24">
    <name type="scientific">Hymenobacter sedentarius</name>
    <dbReference type="NCBI Taxonomy" id="1411621"/>
    <lineage>
        <taxon>Bacteria</taxon>
        <taxon>Pseudomonadati</taxon>
        <taxon>Bacteroidota</taxon>
        <taxon>Cytophagia</taxon>
        <taxon>Cytophagales</taxon>
        <taxon>Hymenobacteraceae</taxon>
        <taxon>Hymenobacter</taxon>
    </lineage>
</organism>
<dbReference type="EMBL" id="CP013909">
    <property type="protein sequence ID" value="ALW84886.1"/>
    <property type="molecule type" value="Genomic_DNA"/>
</dbReference>
<dbReference type="SMART" id="SM00388">
    <property type="entry name" value="HisKA"/>
    <property type="match status" value="1"/>
</dbReference>
<dbReference type="SUPFAM" id="SSF55785">
    <property type="entry name" value="PYP-like sensor domain (PAS domain)"/>
    <property type="match status" value="2"/>
</dbReference>
<keyword evidence="9" id="KW-0418">Kinase</keyword>
<keyword evidence="12" id="KW-0902">Two-component regulatory system</keyword>
<evidence type="ECO:0000256" key="8">
    <source>
        <dbReference type="ARBA" id="ARBA00022741"/>
    </source>
</evidence>
<dbReference type="AlphaFoldDB" id="A0A0U3SFH6"/>
<dbReference type="GO" id="GO:0005524">
    <property type="term" value="F:ATP binding"/>
    <property type="evidence" value="ECO:0007669"/>
    <property type="project" value="UniProtKB-KW"/>
</dbReference>
<keyword evidence="4" id="KW-1003">Cell membrane</keyword>
<dbReference type="RefSeq" id="WP_068191427.1">
    <property type="nucleotide sequence ID" value="NZ_CP013909.1"/>
</dbReference>
<evidence type="ECO:0000256" key="18">
    <source>
        <dbReference type="SAM" id="MobiDB-lite"/>
    </source>
</evidence>
<comment type="subunit">
    <text evidence="14">At low DSF concentrations, interacts with RpfF.</text>
</comment>
<dbReference type="InterPro" id="IPR035965">
    <property type="entry name" value="PAS-like_dom_sf"/>
</dbReference>
<dbReference type="CDD" id="cd17546">
    <property type="entry name" value="REC_hyHK_CKI1_RcsC-like"/>
    <property type="match status" value="1"/>
</dbReference>
<evidence type="ECO:0000256" key="4">
    <source>
        <dbReference type="ARBA" id="ARBA00022475"/>
    </source>
</evidence>
<evidence type="ECO:0000256" key="7">
    <source>
        <dbReference type="ARBA" id="ARBA00022692"/>
    </source>
</evidence>
<feature type="modified residue" description="4-aspartylphosphate" evidence="17">
    <location>
        <position position="715"/>
    </location>
</feature>
<dbReference type="GO" id="GO:0000155">
    <property type="term" value="F:phosphorelay sensor kinase activity"/>
    <property type="evidence" value="ECO:0007669"/>
    <property type="project" value="InterPro"/>
</dbReference>
<dbReference type="SMART" id="SM00387">
    <property type="entry name" value="HATPase_c"/>
    <property type="match status" value="1"/>
</dbReference>
<evidence type="ECO:0000313" key="23">
    <source>
        <dbReference type="EMBL" id="ALW84886.1"/>
    </source>
</evidence>
<evidence type="ECO:0000256" key="10">
    <source>
        <dbReference type="ARBA" id="ARBA00022840"/>
    </source>
</evidence>
<dbReference type="InterPro" id="IPR008207">
    <property type="entry name" value="Sig_transdc_His_kin_Hpt_dom"/>
</dbReference>
<dbReference type="CDD" id="cd00130">
    <property type="entry name" value="PAS"/>
    <property type="match status" value="1"/>
</dbReference>
<dbReference type="PROSITE" id="PS50113">
    <property type="entry name" value="PAC"/>
    <property type="match status" value="1"/>
</dbReference>
<dbReference type="Gene3D" id="3.30.450.20">
    <property type="entry name" value="PAS domain"/>
    <property type="match status" value="2"/>
</dbReference>
<feature type="domain" description="HPt" evidence="22">
    <location>
        <begin position="846"/>
        <end position="940"/>
    </location>
</feature>
<dbReference type="PRINTS" id="PR00344">
    <property type="entry name" value="BCTRLSENSOR"/>
</dbReference>
<feature type="domain" description="Response regulatory" evidence="20">
    <location>
        <begin position="666"/>
        <end position="784"/>
    </location>
</feature>
<dbReference type="STRING" id="1411621.AUC43_07150"/>
<gene>
    <name evidence="23" type="ORF">AUC43_07150</name>
</gene>
<sequence length="940" mass="101970">MTADDLSLLPDDPAELRALLLAERARCAEAQAEAARLRTAGRIPQFNPNPVLRLNAAGELLYANPAAAMLADELQATGPSRVRPQLMQAAMQALRSSEKLQRDLLANGLQFLLFAVPVPEEGVAMLYLTDVTAQRQAEQETREQREFYETILAHLPAVVTVLDPDQRYRYVNPYAEPDPALRKARAGQNFADHCANVGLPPALAVRRRRLFERAVTNREVVSWEERWPGPTGEIAIYWQCYYQPIFGADGVLREMMCYGLDITNRRQAEARSRQSEAQALAQQTFTNLVLDLNPNLIWVRDAEGRTMFENAEMVALRSRARQLANTDSMEAALSKEEIETSVRADQQVLQTGEQLTIQTSVKLANGEVRWYQTVRCPLVLADGTAQVLGVSTDITDLKNAQHAAEAAATSRENFLANMSHEIRTPLNGVLGMTNLLVKTGLNEQQRNYTAIIQHSGRHLLNVVNDVLDMAKITSGKLDLEQSAFNLCDSMGKAAEPLVIQAQEKGIRVVGTLLRDSCPLPWVVGDSYRLNQILINLLSNAIKFTPSGGTVSVGGYFVSETEDTLTTEFRVTDSGIGIAPDKLESIFQEFTQAYADTTRQFGGTGLGLSISRALVAQMGGRLTVQSQYGQGSSFSFITTLPKASAEARRTAMAPIVPVQEAAVRGRRVLLVEDNPVNREVAQLLLESHGVIVDEAASGVEALVLFEQSRYDVILMDIQMPGMNGLEATAHIRAYPDAARAATPILALTANAFRADAEKYAAAGMNDTLSKPFDEAELLSKLASLISGANGPLVELPRPNSRPDAPSTEAPAPPSEPAATPDASPAAAPPEEKPPFDLALLHQTARGNTAFMNRILTSFRTNTPGSVADLRAAQAAGNWPTAAAVAHKLRPSLQLLGAAGLAPWLQCLEAATSSDAERQSAAGQLALALEELLRVLPMEVPA</sequence>
<keyword evidence="6" id="KW-0808">Transferase</keyword>
<evidence type="ECO:0000256" key="15">
    <source>
        <dbReference type="ARBA" id="ARBA00068150"/>
    </source>
</evidence>
<comment type="subcellular location">
    <subcellularLocation>
        <location evidence="2">Cell membrane</location>
        <topology evidence="2">Multi-pass membrane protein</topology>
    </subcellularLocation>
</comment>
<dbReference type="SUPFAM" id="SSF55874">
    <property type="entry name" value="ATPase domain of HSP90 chaperone/DNA topoisomerase II/histidine kinase"/>
    <property type="match status" value="1"/>
</dbReference>
<dbReference type="InterPro" id="IPR000014">
    <property type="entry name" value="PAS"/>
</dbReference>
<dbReference type="InterPro" id="IPR036097">
    <property type="entry name" value="HisK_dim/P_sf"/>
</dbReference>
<evidence type="ECO:0000259" key="20">
    <source>
        <dbReference type="PROSITE" id="PS50110"/>
    </source>
</evidence>
<dbReference type="InterPro" id="IPR003661">
    <property type="entry name" value="HisK_dim/P_dom"/>
</dbReference>
<dbReference type="PANTHER" id="PTHR45339:SF1">
    <property type="entry name" value="HYBRID SIGNAL TRANSDUCTION HISTIDINE KINASE J"/>
    <property type="match status" value="1"/>
</dbReference>
<evidence type="ECO:0000256" key="1">
    <source>
        <dbReference type="ARBA" id="ARBA00000085"/>
    </source>
</evidence>
<dbReference type="SUPFAM" id="SSF47226">
    <property type="entry name" value="Histidine-containing phosphotransfer domain, HPT domain"/>
    <property type="match status" value="1"/>
</dbReference>
<keyword evidence="7" id="KW-0812">Transmembrane</keyword>
<dbReference type="InterPro" id="IPR036641">
    <property type="entry name" value="HPT_dom_sf"/>
</dbReference>
<dbReference type="SUPFAM" id="SSF52172">
    <property type="entry name" value="CheY-like"/>
    <property type="match status" value="1"/>
</dbReference>
<evidence type="ECO:0000256" key="9">
    <source>
        <dbReference type="ARBA" id="ARBA00022777"/>
    </source>
</evidence>
<reference evidence="23 24" key="1">
    <citation type="submission" date="2015-12" db="EMBL/GenBank/DDBJ databases">
        <authorList>
            <person name="Shamseldin A."/>
            <person name="Moawad H."/>
            <person name="Abd El-Rahim W.M."/>
            <person name="Sadowsky M.J."/>
        </authorList>
    </citation>
    <scope>NUCLEOTIDE SEQUENCE [LARGE SCALE GENOMIC DNA]</scope>
    <source>
        <strain evidence="23 24">DG5B</strain>
    </source>
</reference>
<dbReference type="InterPro" id="IPR013656">
    <property type="entry name" value="PAS_4"/>
</dbReference>
<dbReference type="PROSITE" id="PS50109">
    <property type="entry name" value="HIS_KIN"/>
    <property type="match status" value="1"/>
</dbReference>
<dbReference type="InterPro" id="IPR003594">
    <property type="entry name" value="HATPase_dom"/>
</dbReference>
<evidence type="ECO:0000256" key="3">
    <source>
        <dbReference type="ARBA" id="ARBA00012438"/>
    </source>
</evidence>
<dbReference type="Pfam" id="PF08448">
    <property type="entry name" value="PAS_4"/>
    <property type="match status" value="2"/>
</dbReference>
<evidence type="ECO:0000259" key="19">
    <source>
        <dbReference type="PROSITE" id="PS50109"/>
    </source>
</evidence>
<dbReference type="PROSITE" id="PS50894">
    <property type="entry name" value="HPT"/>
    <property type="match status" value="1"/>
</dbReference>
<evidence type="ECO:0000256" key="5">
    <source>
        <dbReference type="ARBA" id="ARBA00022553"/>
    </source>
</evidence>
<protein>
    <recommendedName>
        <fullName evidence="15">Sensory/regulatory protein RpfC</fullName>
        <ecNumber evidence="3">2.7.13.3</ecNumber>
    </recommendedName>
</protein>
<dbReference type="Pfam" id="PF00072">
    <property type="entry name" value="Response_reg"/>
    <property type="match status" value="1"/>
</dbReference>
<comment type="catalytic activity">
    <reaction evidence="1">
        <text>ATP + protein L-histidine = ADP + protein N-phospho-L-histidine.</text>
        <dbReference type="EC" id="2.7.13.3"/>
    </reaction>
</comment>
<accession>A0A0U3SFH6</accession>
<keyword evidence="10" id="KW-0067">ATP-binding</keyword>
<dbReference type="PANTHER" id="PTHR45339">
    <property type="entry name" value="HYBRID SIGNAL TRANSDUCTION HISTIDINE KINASE J"/>
    <property type="match status" value="1"/>
</dbReference>
<evidence type="ECO:0000256" key="13">
    <source>
        <dbReference type="ARBA" id="ARBA00023136"/>
    </source>
</evidence>
<evidence type="ECO:0000256" key="11">
    <source>
        <dbReference type="ARBA" id="ARBA00022989"/>
    </source>
</evidence>
<dbReference type="InterPro" id="IPR001789">
    <property type="entry name" value="Sig_transdc_resp-reg_receiver"/>
</dbReference>
<dbReference type="KEGG" id="hyg:AUC43_07150"/>
<dbReference type="EC" id="2.7.13.3" evidence="3"/>
<dbReference type="Pfam" id="PF02518">
    <property type="entry name" value="HATPase_c"/>
    <property type="match status" value="1"/>
</dbReference>
<keyword evidence="5 17" id="KW-0597">Phosphoprotein</keyword>
<keyword evidence="8" id="KW-0547">Nucleotide-binding</keyword>
<proteinExistence type="predicted"/>
<feature type="domain" description="PAC" evidence="21">
    <location>
        <begin position="355"/>
        <end position="406"/>
    </location>
</feature>